<sequence>MKPYLQIGSSSWIPGTTSLRQPSIAIFTYVF</sequence>
<dbReference type="AlphaFoldDB" id="A0A1D6I0F1"/>
<name>A0A1D6I0F1_MAIZE</name>
<evidence type="ECO:0000313" key="1">
    <source>
        <dbReference type="EMBL" id="ONM53755.1"/>
    </source>
</evidence>
<organism evidence="1">
    <name type="scientific">Zea mays</name>
    <name type="common">Maize</name>
    <dbReference type="NCBI Taxonomy" id="4577"/>
    <lineage>
        <taxon>Eukaryota</taxon>
        <taxon>Viridiplantae</taxon>
        <taxon>Streptophyta</taxon>
        <taxon>Embryophyta</taxon>
        <taxon>Tracheophyta</taxon>
        <taxon>Spermatophyta</taxon>
        <taxon>Magnoliopsida</taxon>
        <taxon>Liliopsida</taxon>
        <taxon>Poales</taxon>
        <taxon>Poaceae</taxon>
        <taxon>PACMAD clade</taxon>
        <taxon>Panicoideae</taxon>
        <taxon>Andropogonodae</taxon>
        <taxon>Andropogoneae</taxon>
        <taxon>Tripsacinae</taxon>
        <taxon>Zea</taxon>
    </lineage>
</organism>
<dbReference type="PaxDb" id="4577-GRMZM2G438659_P01"/>
<reference evidence="1" key="1">
    <citation type="submission" date="2015-12" db="EMBL/GenBank/DDBJ databases">
        <title>Update maize B73 reference genome by single molecule sequencing technologies.</title>
        <authorList>
            <consortium name="Maize Genome Sequencing Project"/>
            <person name="Ware D."/>
        </authorList>
    </citation>
    <scope>NUCLEOTIDE SEQUENCE [LARGE SCALE GENOMIC DNA]</scope>
    <source>
        <tissue evidence="1">Seedling</tissue>
    </source>
</reference>
<gene>
    <name evidence="1" type="ORF">ZEAMMB73_Zm00001d019815</name>
</gene>
<protein>
    <submittedName>
        <fullName evidence="1">Uncharacterized protein</fullName>
    </submittedName>
</protein>
<proteinExistence type="predicted"/>
<dbReference type="EMBL" id="CM007650">
    <property type="protein sequence ID" value="ONM53755.1"/>
    <property type="molecule type" value="Genomic_DNA"/>
</dbReference>
<accession>A0A1D6I0F1</accession>
<dbReference type="InParanoid" id="A0A1D6I0F1"/>